<feature type="non-terminal residue" evidence="1">
    <location>
        <position position="1"/>
    </location>
</feature>
<proteinExistence type="predicted"/>
<protein>
    <submittedName>
        <fullName evidence="1">Uncharacterized protein</fullName>
    </submittedName>
</protein>
<gene>
    <name evidence="1" type="ORF">S01H1_10400</name>
</gene>
<dbReference type="EMBL" id="BARS01005308">
    <property type="protein sequence ID" value="GAF71378.1"/>
    <property type="molecule type" value="Genomic_DNA"/>
</dbReference>
<organism evidence="1">
    <name type="scientific">marine sediment metagenome</name>
    <dbReference type="NCBI Taxonomy" id="412755"/>
    <lineage>
        <taxon>unclassified sequences</taxon>
        <taxon>metagenomes</taxon>
        <taxon>ecological metagenomes</taxon>
    </lineage>
</organism>
<dbReference type="AlphaFoldDB" id="X0RRH9"/>
<sequence>GTAEAMETSGRGVIDGGTITEAQVVAGSTFISWEFDMTTFAVGLTEDKLFLGFELDYVPKRYKGDPAVQNPAVTAEDAD</sequence>
<reference evidence="1" key="1">
    <citation type="journal article" date="2014" name="Front. Microbiol.">
        <title>High frequency of phylogenetically diverse reductive dehalogenase-homologous genes in deep subseafloor sedimentary metagenomes.</title>
        <authorList>
            <person name="Kawai M."/>
            <person name="Futagami T."/>
            <person name="Toyoda A."/>
            <person name="Takaki Y."/>
            <person name="Nishi S."/>
            <person name="Hori S."/>
            <person name="Arai W."/>
            <person name="Tsubouchi T."/>
            <person name="Morono Y."/>
            <person name="Uchiyama I."/>
            <person name="Ito T."/>
            <person name="Fujiyama A."/>
            <person name="Inagaki F."/>
            <person name="Takami H."/>
        </authorList>
    </citation>
    <scope>NUCLEOTIDE SEQUENCE</scope>
    <source>
        <strain evidence="1">Expedition CK06-06</strain>
    </source>
</reference>
<accession>X0RRH9</accession>
<name>X0RRH9_9ZZZZ</name>
<comment type="caution">
    <text evidence="1">The sequence shown here is derived from an EMBL/GenBank/DDBJ whole genome shotgun (WGS) entry which is preliminary data.</text>
</comment>
<evidence type="ECO:0000313" key="1">
    <source>
        <dbReference type="EMBL" id="GAF71378.1"/>
    </source>
</evidence>